<dbReference type="GO" id="GO:0010945">
    <property type="term" value="F:coenzyme A diphosphatase activity"/>
    <property type="evidence" value="ECO:0007669"/>
    <property type="project" value="UniProtKB-ARBA"/>
</dbReference>
<sequence>MDTIPPTNSEQMINVFEKHEYLQGIFQGLMREQQLQFTKPPDQPPSPSIVSDKNAEGHDHCKCSDLVDVTKESYSDMANNKFGMSRLISSRKKRAAVLICIFEGLDGELRVILTKRSMNLSTHPGEVALPGGKMDELDEDDTATALREAMEEIGLCPNLVQVVANLQPFVSSHLLTVVPVVGLLTRVEDFKPVLNADEVDAIFDVPLEMFLKEEGYRYLERQWEGYKYVCHLFDFKSTSETEQAGNYLIGGLTASILIRAASIIYQRSPSFAQLLPDFTQLHQSLNHTVLM</sequence>
<evidence type="ECO:0000256" key="6">
    <source>
        <dbReference type="ARBA" id="ARBA00023211"/>
    </source>
</evidence>
<keyword evidence="5" id="KW-0460">Magnesium</keyword>
<dbReference type="GO" id="GO:0006637">
    <property type="term" value="P:acyl-CoA metabolic process"/>
    <property type="evidence" value="ECO:0007669"/>
    <property type="project" value="UniProtKB-ARBA"/>
</dbReference>
<dbReference type="Proteomes" id="UP001630127">
    <property type="component" value="Unassembled WGS sequence"/>
</dbReference>
<evidence type="ECO:0000256" key="3">
    <source>
        <dbReference type="ARBA" id="ARBA00022723"/>
    </source>
</evidence>
<evidence type="ECO:0000256" key="4">
    <source>
        <dbReference type="ARBA" id="ARBA00022801"/>
    </source>
</evidence>
<keyword evidence="4" id="KW-0378">Hydrolase</keyword>
<dbReference type="AlphaFoldDB" id="A0ABD3AKN7"/>
<accession>A0ABD3AKN7</accession>
<dbReference type="GO" id="GO:0015937">
    <property type="term" value="P:coenzyme A biosynthetic process"/>
    <property type="evidence" value="ECO:0007669"/>
    <property type="project" value="UniProtKB-ARBA"/>
</dbReference>
<dbReference type="FunFam" id="3.90.79.10:FF:000036">
    <property type="entry name" value="Nudix hydrolase 11"/>
    <property type="match status" value="1"/>
</dbReference>
<dbReference type="PROSITE" id="PS51462">
    <property type="entry name" value="NUDIX"/>
    <property type="match status" value="1"/>
</dbReference>
<evidence type="ECO:0000256" key="1">
    <source>
        <dbReference type="ARBA" id="ARBA00001936"/>
    </source>
</evidence>
<keyword evidence="3" id="KW-0479">Metal-binding</keyword>
<dbReference type="PANTHER" id="PTHR12992">
    <property type="entry name" value="NUDIX HYDROLASE"/>
    <property type="match status" value="1"/>
</dbReference>
<evidence type="ECO:0000256" key="2">
    <source>
        <dbReference type="ARBA" id="ARBA00001946"/>
    </source>
</evidence>
<comment type="cofactor">
    <cofactor evidence="1">
        <name>Mn(2+)</name>
        <dbReference type="ChEBI" id="CHEBI:29035"/>
    </cofactor>
</comment>
<dbReference type="InterPro" id="IPR000086">
    <property type="entry name" value="NUDIX_hydrolase_dom"/>
</dbReference>
<dbReference type="EMBL" id="JBJUIK010000003">
    <property type="protein sequence ID" value="KAL3531666.1"/>
    <property type="molecule type" value="Genomic_DNA"/>
</dbReference>
<evidence type="ECO:0000259" key="8">
    <source>
        <dbReference type="PROSITE" id="PS51462"/>
    </source>
</evidence>
<reference evidence="9 10" key="1">
    <citation type="submission" date="2024-11" db="EMBL/GenBank/DDBJ databases">
        <title>A near-complete genome assembly of Cinchona calisaya.</title>
        <authorList>
            <person name="Lian D.C."/>
            <person name="Zhao X.W."/>
            <person name="Wei L."/>
        </authorList>
    </citation>
    <scope>NUCLEOTIDE SEQUENCE [LARGE SCALE GENOMIC DNA]</scope>
    <source>
        <tissue evidence="9">Nenye</tissue>
    </source>
</reference>
<evidence type="ECO:0000256" key="7">
    <source>
        <dbReference type="SAM" id="MobiDB-lite"/>
    </source>
</evidence>
<dbReference type="CDD" id="cd03426">
    <property type="entry name" value="NUDIX_CoAse_Nudt7"/>
    <property type="match status" value="1"/>
</dbReference>
<protein>
    <recommendedName>
        <fullName evidence="8">Nudix hydrolase domain-containing protein</fullName>
    </recommendedName>
</protein>
<dbReference type="SUPFAM" id="SSF55811">
    <property type="entry name" value="Nudix"/>
    <property type="match status" value="1"/>
</dbReference>
<dbReference type="GO" id="GO:0046872">
    <property type="term" value="F:metal ion binding"/>
    <property type="evidence" value="ECO:0007669"/>
    <property type="project" value="UniProtKB-KW"/>
</dbReference>
<evidence type="ECO:0000256" key="5">
    <source>
        <dbReference type="ARBA" id="ARBA00022842"/>
    </source>
</evidence>
<dbReference type="InterPro" id="IPR015797">
    <property type="entry name" value="NUDIX_hydrolase-like_dom_sf"/>
</dbReference>
<dbReference type="GO" id="GO:0008893">
    <property type="term" value="F:guanosine-3',5'-bis(diphosphate) 3'-diphosphatase activity"/>
    <property type="evidence" value="ECO:0007669"/>
    <property type="project" value="UniProtKB-ARBA"/>
</dbReference>
<comment type="cofactor">
    <cofactor evidence="2">
        <name>Mg(2+)</name>
        <dbReference type="ChEBI" id="CHEBI:18420"/>
    </cofactor>
</comment>
<dbReference type="GO" id="GO:0005737">
    <property type="term" value="C:cytoplasm"/>
    <property type="evidence" value="ECO:0007669"/>
    <property type="project" value="UniProtKB-ARBA"/>
</dbReference>
<feature type="domain" description="Nudix hydrolase" evidence="8">
    <location>
        <begin position="92"/>
        <end position="231"/>
    </location>
</feature>
<evidence type="ECO:0000313" key="9">
    <source>
        <dbReference type="EMBL" id="KAL3531666.1"/>
    </source>
</evidence>
<dbReference type="PANTHER" id="PTHR12992:SF26">
    <property type="entry name" value="NUDIX HYDROLASE 15, MITOCHONDRIAL-LIKE"/>
    <property type="match status" value="1"/>
</dbReference>
<proteinExistence type="predicted"/>
<gene>
    <name evidence="9" type="ORF">ACH5RR_005187</name>
</gene>
<feature type="region of interest" description="Disordered" evidence="7">
    <location>
        <begin position="37"/>
        <end position="59"/>
    </location>
</feature>
<name>A0ABD3AKN7_9GENT</name>
<organism evidence="9 10">
    <name type="scientific">Cinchona calisaya</name>
    <dbReference type="NCBI Taxonomy" id="153742"/>
    <lineage>
        <taxon>Eukaryota</taxon>
        <taxon>Viridiplantae</taxon>
        <taxon>Streptophyta</taxon>
        <taxon>Embryophyta</taxon>
        <taxon>Tracheophyta</taxon>
        <taxon>Spermatophyta</taxon>
        <taxon>Magnoliopsida</taxon>
        <taxon>eudicotyledons</taxon>
        <taxon>Gunneridae</taxon>
        <taxon>Pentapetalae</taxon>
        <taxon>asterids</taxon>
        <taxon>lamiids</taxon>
        <taxon>Gentianales</taxon>
        <taxon>Rubiaceae</taxon>
        <taxon>Cinchonoideae</taxon>
        <taxon>Cinchoneae</taxon>
        <taxon>Cinchona</taxon>
    </lineage>
</organism>
<keyword evidence="10" id="KW-1185">Reference proteome</keyword>
<evidence type="ECO:0000313" key="10">
    <source>
        <dbReference type="Proteomes" id="UP001630127"/>
    </source>
</evidence>
<dbReference type="Gene3D" id="3.90.79.10">
    <property type="entry name" value="Nucleoside Triphosphate Pyrophosphohydrolase"/>
    <property type="match status" value="1"/>
</dbReference>
<comment type="caution">
    <text evidence="9">The sequence shown here is derived from an EMBL/GenBank/DDBJ whole genome shotgun (WGS) entry which is preliminary data.</text>
</comment>
<dbReference type="Pfam" id="PF00293">
    <property type="entry name" value="NUDIX"/>
    <property type="match status" value="1"/>
</dbReference>
<keyword evidence="6" id="KW-0464">Manganese</keyword>
<dbReference type="InterPro" id="IPR045121">
    <property type="entry name" value="CoAse"/>
</dbReference>